<evidence type="ECO:0000256" key="1">
    <source>
        <dbReference type="SAM" id="MobiDB-lite"/>
    </source>
</evidence>
<name>A0ABN8PK65_9CNID</name>
<protein>
    <submittedName>
        <fullName evidence="2">Uncharacterized protein</fullName>
    </submittedName>
</protein>
<feature type="compositionally biased region" description="Polar residues" evidence="1">
    <location>
        <begin position="90"/>
        <end position="109"/>
    </location>
</feature>
<evidence type="ECO:0000313" key="3">
    <source>
        <dbReference type="Proteomes" id="UP001159405"/>
    </source>
</evidence>
<dbReference type="EMBL" id="CALNXK010000076">
    <property type="protein sequence ID" value="CAH3145649.1"/>
    <property type="molecule type" value="Genomic_DNA"/>
</dbReference>
<accession>A0ABN8PK65</accession>
<keyword evidence="3" id="KW-1185">Reference proteome</keyword>
<gene>
    <name evidence="2" type="ORF">PLOB_00044626</name>
</gene>
<dbReference type="Proteomes" id="UP001159405">
    <property type="component" value="Unassembled WGS sequence"/>
</dbReference>
<sequence length="109" mass="11087">ELQQLLTERSAVIALVYAQDGAQSAPVNVTPQIGRAVGNALGSASSDPELQQLLTERSAVIALVYAQAGAQSAPVNVTPRIGRAVGNALGSVSSDPVKSVSRAQPNSPL</sequence>
<feature type="region of interest" description="Disordered" evidence="1">
    <location>
        <begin position="88"/>
        <end position="109"/>
    </location>
</feature>
<reference evidence="2 3" key="1">
    <citation type="submission" date="2022-05" db="EMBL/GenBank/DDBJ databases">
        <authorList>
            <consortium name="Genoscope - CEA"/>
            <person name="William W."/>
        </authorList>
    </citation>
    <scope>NUCLEOTIDE SEQUENCE [LARGE SCALE GENOMIC DNA]</scope>
</reference>
<organism evidence="2 3">
    <name type="scientific">Porites lobata</name>
    <dbReference type="NCBI Taxonomy" id="104759"/>
    <lineage>
        <taxon>Eukaryota</taxon>
        <taxon>Metazoa</taxon>
        <taxon>Cnidaria</taxon>
        <taxon>Anthozoa</taxon>
        <taxon>Hexacorallia</taxon>
        <taxon>Scleractinia</taxon>
        <taxon>Fungiina</taxon>
        <taxon>Poritidae</taxon>
        <taxon>Porites</taxon>
    </lineage>
</organism>
<evidence type="ECO:0000313" key="2">
    <source>
        <dbReference type="EMBL" id="CAH3145649.1"/>
    </source>
</evidence>
<feature type="non-terminal residue" evidence="2">
    <location>
        <position position="1"/>
    </location>
</feature>
<comment type="caution">
    <text evidence="2">The sequence shown here is derived from an EMBL/GenBank/DDBJ whole genome shotgun (WGS) entry which is preliminary data.</text>
</comment>
<proteinExistence type="predicted"/>